<proteinExistence type="predicted"/>
<reference evidence="2" key="1">
    <citation type="submission" date="2021-06" db="EMBL/GenBank/DDBJ databases">
        <title>Parelaphostrongylus tenuis whole genome reference sequence.</title>
        <authorList>
            <person name="Garwood T.J."/>
            <person name="Larsen P.A."/>
            <person name="Fountain-Jones N.M."/>
            <person name="Garbe J.R."/>
            <person name="Macchietto M.G."/>
            <person name="Kania S.A."/>
            <person name="Gerhold R.W."/>
            <person name="Richards J.E."/>
            <person name="Wolf T.M."/>
        </authorList>
    </citation>
    <scope>NUCLEOTIDE SEQUENCE</scope>
    <source>
        <strain evidence="2">MNPRO001-30</strain>
        <tissue evidence="2">Meninges</tissue>
    </source>
</reference>
<name>A0AAD5R3M1_PARTN</name>
<evidence type="ECO:0000256" key="1">
    <source>
        <dbReference type="SAM" id="Phobius"/>
    </source>
</evidence>
<evidence type="ECO:0000313" key="3">
    <source>
        <dbReference type="Proteomes" id="UP001196413"/>
    </source>
</evidence>
<feature type="transmembrane region" description="Helical" evidence="1">
    <location>
        <begin position="62"/>
        <end position="88"/>
    </location>
</feature>
<keyword evidence="3" id="KW-1185">Reference proteome</keyword>
<dbReference type="EMBL" id="JAHQIW010006217">
    <property type="protein sequence ID" value="KAJ1368534.1"/>
    <property type="molecule type" value="Genomic_DNA"/>
</dbReference>
<comment type="caution">
    <text evidence="2">The sequence shown here is derived from an EMBL/GenBank/DDBJ whole genome shotgun (WGS) entry which is preliminary data.</text>
</comment>
<dbReference type="Proteomes" id="UP001196413">
    <property type="component" value="Unassembled WGS sequence"/>
</dbReference>
<organism evidence="2 3">
    <name type="scientific">Parelaphostrongylus tenuis</name>
    <name type="common">Meningeal worm</name>
    <dbReference type="NCBI Taxonomy" id="148309"/>
    <lineage>
        <taxon>Eukaryota</taxon>
        <taxon>Metazoa</taxon>
        <taxon>Ecdysozoa</taxon>
        <taxon>Nematoda</taxon>
        <taxon>Chromadorea</taxon>
        <taxon>Rhabditida</taxon>
        <taxon>Rhabditina</taxon>
        <taxon>Rhabditomorpha</taxon>
        <taxon>Strongyloidea</taxon>
        <taxon>Metastrongylidae</taxon>
        <taxon>Parelaphostrongylus</taxon>
    </lineage>
</organism>
<keyword evidence="1" id="KW-0472">Membrane</keyword>
<dbReference type="InterPro" id="IPR050879">
    <property type="entry name" value="Acyltransferase_3"/>
</dbReference>
<accession>A0AAD5R3M1</accession>
<dbReference type="PANTHER" id="PTHR23028">
    <property type="entry name" value="ACETYLTRANSFERASE"/>
    <property type="match status" value="1"/>
</dbReference>
<dbReference type="GO" id="GO:0016020">
    <property type="term" value="C:membrane"/>
    <property type="evidence" value="ECO:0007669"/>
    <property type="project" value="TreeGrafter"/>
</dbReference>
<sequence length="111" mass="13091">MVASRYFFLRHLQASNLESALDALMLITNIRAADSTRSYMKMVTQGRDLFTHTWSIALEMQFYLVFPFIFTIYKLFDSFMAYLFLITIGCKPSTRYRLCLSKYQKIGSYTF</sequence>
<evidence type="ECO:0000313" key="2">
    <source>
        <dbReference type="EMBL" id="KAJ1368534.1"/>
    </source>
</evidence>
<keyword evidence="1" id="KW-0812">Transmembrane</keyword>
<keyword evidence="1" id="KW-1133">Transmembrane helix</keyword>
<gene>
    <name evidence="2" type="ORF">KIN20_029681</name>
</gene>
<dbReference type="GO" id="GO:0000271">
    <property type="term" value="P:polysaccharide biosynthetic process"/>
    <property type="evidence" value="ECO:0007669"/>
    <property type="project" value="TreeGrafter"/>
</dbReference>
<protein>
    <submittedName>
        <fullName evidence="2">Uncharacterized protein</fullName>
    </submittedName>
</protein>
<dbReference type="AlphaFoldDB" id="A0AAD5R3M1"/>
<dbReference type="PANTHER" id="PTHR23028:SF127">
    <property type="entry name" value="ACYL_TRANSF_3 DOMAIN-CONTAINING PROTEIN-RELATED"/>
    <property type="match status" value="1"/>
</dbReference>